<gene>
    <name evidence="2" type="ordered locus">KNP414_07404</name>
</gene>
<dbReference type="Proteomes" id="UP000006620">
    <property type="component" value="Chromosome"/>
</dbReference>
<evidence type="ECO:0008006" key="4">
    <source>
        <dbReference type="Google" id="ProtNLM"/>
    </source>
</evidence>
<reference evidence="3" key="1">
    <citation type="submission" date="2011-06" db="EMBL/GenBank/DDBJ databases">
        <title>Complete genome sequence of Paenibacillus mucilaginosus KNP414.</title>
        <authorList>
            <person name="Wang J."/>
            <person name="Hu S."/>
            <person name="Hu X."/>
            <person name="Zhang B."/>
            <person name="Dong D."/>
            <person name="Zhang S."/>
            <person name="Zhao K."/>
            <person name="Wu D."/>
        </authorList>
    </citation>
    <scope>NUCLEOTIDE SEQUENCE [LARGE SCALE GENOMIC DNA]</scope>
    <source>
        <strain evidence="3">KNP414</strain>
    </source>
</reference>
<protein>
    <recommendedName>
        <fullName evidence="4">DUF2500 domain-containing protein</fullName>
    </recommendedName>
</protein>
<dbReference type="Gene3D" id="2.40.50.660">
    <property type="match status" value="1"/>
</dbReference>
<dbReference type="HOGENOM" id="CLU_138370_0_0_9"/>
<dbReference type="Pfam" id="PF10694">
    <property type="entry name" value="DUF2500"/>
    <property type="match status" value="1"/>
</dbReference>
<proteinExistence type="predicted"/>
<keyword evidence="1" id="KW-1133">Transmembrane helix</keyword>
<name>F8FPU1_PAEMK</name>
<keyword evidence="1" id="KW-0472">Membrane</keyword>
<dbReference type="RefSeq" id="WP_013921049.1">
    <property type="nucleotide sequence ID" value="NC_015690.1"/>
</dbReference>
<dbReference type="EMBL" id="CP002869">
    <property type="protein sequence ID" value="AEI45908.1"/>
    <property type="molecule type" value="Genomic_DNA"/>
</dbReference>
<feature type="transmembrane region" description="Helical" evidence="1">
    <location>
        <begin position="6"/>
        <end position="29"/>
    </location>
</feature>
<dbReference type="PATRIC" id="fig|1036673.3.peg.6909"/>
<dbReference type="InterPro" id="IPR019635">
    <property type="entry name" value="DUF2500"/>
</dbReference>
<reference evidence="2 3" key="2">
    <citation type="journal article" date="2013" name="Genome Announc.">
        <title>Genome Sequence of Growth-Improving Paenibacillus mucilaginosus Strain KNP414.</title>
        <authorList>
            <person name="Lu J.J."/>
            <person name="Wang J.F."/>
            <person name="Hu X.F."/>
        </authorList>
    </citation>
    <scope>NUCLEOTIDE SEQUENCE [LARGE SCALE GENOMIC DNA]</scope>
    <source>
        <strain evidence="2 3">KNP414</strain>
    </source>
</reference>
<sequence>MPSADFGWWNYAVPGLTIVITAGIGFLLFRLLPGLTRSFLVWRRNNAAERQTLQALVVAKRSRTAAAAGEGGARTAYYITFELTANGEKLELPVAGSEYGLLVAGDHGQLICQGTRFHDFVRRTRSAVRTL</sequence>
<organism evidence="2 3">
    <name type="scientific">Paenibacillus mucilaginosus (strain KNP414)</name>
    <dbReference type="NCBI Taxonomy" id="1036673"/>
    <lineage>
        <taxon>Bacteria</taxon>
        <taxon>Bacillati</taxon>
        <taxon>Bacillota</taxon>
        <taxon>Bacilli</taxon>
        <taxon>Bacillales</taxon>
        <taxon>Paenibacillaceae</taxon>
        <taxon>Paenibacillus</taxon>
    </lineage>
</organism>
<evidence type="ECO:0000313" key="2">
    <source>
        <dbReference type="EMBL" id="AEI45908.1"/>
    </source>
</evidence>
<dbReference type="KEGG" id="pms:KNP414_07404"/>
<accession>F8FPU1</accession>
<keyword evidence="1" id="KW-0812">Transmembrane</keyword>
<dbReference type="AlphaFoldDB" id="F8FPU1"/>
<evidence type="ECO:0000256" key="1">
    <source>
        <dbReference type="SAM" id="Phobius"/>
    </source>
</evidence>
<evidence type="ECO:0000313" key="3">
    <source>
        <dbReference type="Proteomes" id="UP000006620"/>
    </source>
</evidence>